<evidence type="ECO:0000313" key="4">
    <source>
        <dbReference type="Proteomes" id="UP001249851"/>
    </source>
</evidence>
<sequence>MKSMLILLLLVTVAVTVSVARRRPRPGKCIDELRKCLKEADGNEEKLVYAMKAIKCHTNKGPRPSGRPRPSRRPRPSGRPRPSTRPPPPQLELM</sequence>
<feature type="compositionally biased region" description="Basic residues" evidence="1">
    <location>
        <begin position="69"/>
        <end position="78"/>
    </location>
</feature>
<evidence type="ECO:0000256" key="2">
    <source>
        <dbReference type="SAM" id="SignalP"/>
    </source>
</evidence>
<feature type="compositionally biased region" description="Pro residues" evidence="1">
    <location>
        <begin position="79"/>
        <end position="94"/>
    </location>
</feature>
<accession>A0AAD9VBE3</accession>
<keyword evidence="2" id="KW-0732">Signal</keyword>
<feature type="region of interest" description="Disordered" evidence="1">
    <location>
        <begin position="55"/>
        <end position="94"/>
    </location>
</feature>
<comment type="caution">
    <text evidence="3">The sequence shown here is derived from an EMBL/GenBank/DDBJ whole genome shotgun (WGS) entry which is preliminary data.</text>
</comment>
<dbReference type="AlphaFoldDB" id="A0AAD9VBE3"/>
<protein>
    <submittedName>
        <fullName evidence="3">Uncharacterized protein</fullName>
    </submittedName>
</protein>
<keyword evidence="4" id="KW-1185">Reference proteome</keyword>
<evidence type="ECO:0000313" key="3">
    <source>
        <dbReference type="EMBL" id="KAK2567755.1"/>
    </source>
</evidence>
<reference evidence="3" key="2">
    <citation type="journal article" date="2023" name="Science">
        <title>Genomic signatures of disease resistance in endangered staghorn corals.</title>
        <authorList>
            <person name="Vollmer S.V."/>
            <person name="Selwyn J.D."/>
            <person name="Despard B.A."/>
            <person name="Roesel C.L."/>
        </authorList>
    </citation>
    <scope>NUCLEOTIDE SEQUENCE</scope>
    <source>
        <strain evidence="3">K2</strain>
    </source>
</reference>
<name>A0AAD9VBE3_ACRCE</name>
<dbReference type="EMBL" id="JARQWQ010000013">
    <property type="protein sequence ID" value="KAK2567755.1"/>
    <property type="molecule type" value="Genomic_DNA"/>
</dbReference>
<feature type="signal peptide" evidence="2">
    <location>
        <begin position="1"/>
        <end position="20"/>
    </location>
</feature>
<evidence type="ECO:0000256" key="1">
    <source>
        <dbReference type="SAM" id="MobiDB-lite"/>
    </source>
</evidence>
<dbReference type="Proteomes" id="UP001249851">
    <property type="component" value="Unassembled WGS sequence"/>
</dbReference>
<proteinExistence type="predicted"/>
<gene>
    <name evidence="3" type="ORF">P5673_007622</name>
</gene>
<reference evidence="3" key="1">
    <citation type="journal article" date="2023" name="G3 (Bethesda)">
        <title>Whole genome assembly and annotation of the endangered Caribbean coral Acropora cervicornis.</title>
        <authorList>
            <person name="Selwyn J.D."/>
            <person name="Vollmer S.V."/>
        </authorList>
    </citation>
    <scope>NUCLEOTIDE SEQUENCE</scope>
    <source>
        <strain evidence="3">K2</strain>
    </source>
</reference>
<feature type="chain" id="PRO_5042037220" evidence="2">
    <location>
        <begin position="21"/>
        <end position="94"/>
    </location>
</feature>
<organism evidence="3 4">
    <name type="scientific">Acropora cervicornis</name>
    <name type="common">Staghorn coral</name>
    <dbReference type="NCBI Taxonomy" id="6130"/>
    <lineage>
        <taxon>Eukaryota</taxon>
        <taxon>Metazoa</taxon>
        <taxon>Cnidaria</taxon>
        <taxon>Anthozoa</taxon>
        <taxon>Hexacorallia</taxon>
        <taxon>Scleractinia</taxon>
        <taxon>Astrocoeniina</taxon>
        <taxon>Acroporidae</taxon>
        <taxon>Acropora</taxon>
    </lineage>
</organism>